<proteinExistence type="predicted"/>
<accession>A0ABY6AR81</accession>
<reference evidence="1" key="1">
    <citation type="submission" date="2022-09" db="EMBL/GenBank/DDBJ databases">
        <title>Complete genome sequence of Pseudomonas promysalinigenes strain RL-WG26, a newly isolated PGPR with the potential for plant salinity stress alleviation.</title>
        <authorList>
            <person name="Ren L."/>
            <person name="Wang G."/>
            <person name="Hu H."/>
        </authorList>
    </citation>
    <scope>NUCLEOTIDE SEQUENCE</scope>
    <source>
        <strain evidence="1">RL-WG26</strain>
    </source>
</reference>
<dbReference type="Proteomes" id="UP001064504">
    <property type="component" value="Chromosome"/>
</dbReference>
<evidence type="ECO:0000313" key="1">
    <source>
        <dbReference type="EMBL" id="UXH41572.1"/>
    </source>
</evidence>
<evidence type="ECO:0000313" key="2">
    <source>
        <dbReference type="Proteomes" id="UP001064504"/>
    </source>
</evidence>
<dbReference type="EMBL" id="CP104557">
    <property type="protein sequence ID" value="UXH41572.1"/>
    <property type="molecule type" value="Genomic_DNA"/>
</dbReference>
<dbReference type="RefSeq" id="WP_261745171.1">
    <property type="nucleotide sequence ID" value="NZ_CP104557.1"/>
</dbReference>
<protein>
    <submittedName>
        <fullName evidence="1">Uncharacterized protein</fullName>
    </submittedName>
</protein>
<keyword evidence="2" id="KW-1185">Reference proteome</keyword>
<name>A0ABY6AR81_9PSED</name>
<sequence>MGPDQGAVMARVRVKRLSIGSGARTALYDEHTCKPLYADQIDLNTFKVTLTDGNYDHSGDPLDEGEFEMDTEVGVFHGYAREQMPGLGLPETIILTLIAE</sequence>
<gene>
    <name evidence="1" type="ORF">N5C08_08635</name>
</gene>
<organism evidence="1 2">
    <name type="scientific">Pseudomonas promysalinigenes</name>
    <dbReference type="NCBI Taxonomy" id="485898"/>
    <lineage>
        <taxon>Bacteria</taxon>
        <taxon>Pseudomonadati</taxon>
        <taxon>Pseudomonadota</taxon>
        <taxon>Gammaproteobacteria</taxon>
        <taxon>Pseudomonadales</taxon>
        <taxon>Pseudomonadaceae</taxon>
        <taxon>Pseudomonas</taxon>
    </lineage>
</organism>